<dbReference type="Gene3D" id="3.20.20.410">
    <property type="entry name" value="Protein of unknown function UPF0759"/>
    <property type="match status" value="1"/>
</dbReference>
<dbReference type="PANTHER" id="PTHR30348:SF13">
    <property type="entry name" value="UPF0759 PROTEIN YUNF"/>
    <property type="match status" value="1"/>
</dbReference>
<proteinExistence type="predicted"/>
<comment type="caution">
    <text evidence="2">The sequence shown here is derived from an EMBL/GenBank/DDBJ whole genome shotgun (WGS) entry which is preliminary data.</text>
</comment>
<evidence type="ECO:0000256" key="1">
    <source>
        <dbReference type="SAM" id="Coils"/>
    </source>
</evidence>
<dbReference type="InterPro" id="IPR036520">
    <property type="entry name" value="UPF0759_sf"/>
</dbReference>
<gene>
    <name evidence="2" type="ORF">P5F74_19480</name>
</gene>
<keyword evidence="1" id="KW-0175">Coiled coil</keyword>
<name>A0ABU6NQA6_9BACI</name>
<reference evidence="2 3" key="1">
    <citation type="submission" date="2023-03" db="EMBL/GenBank/DDBJ databases">
        <title>Bacillus Genome Sequencing.</title>
        <authorList>
            <person name="Dunlap C."/>
        </authorList>
    </citation>
    <scope>NUCLEOTIDE SEQUENCE [LARGE SCALE GENOMIC DNA]</scope>
    <source>
        <strain evidence="2 3">B-4107</strain>
    </source>
</reference>
<dbReference type="RefSeq" id="WP_328238917.1">
    <property type="nucleotide sequence ID" value="NZ_JAROAS010000064.1"/>
</dbReference>
<dbReference type="SUPFAM" id="SSF117396">
    <property type="entry name" value="TM1631-like"/>
    <property type="match status" value="1"/>
</dbReference>
<protein>
    <submittedName>
        <fullName evidence="2">DUF72 domain-containing protein</fullName>
    </submittedName>
</protein>
<dbReference type="InterPro" id="IPR002763">
    <property type="entry name" value="DUF72"/>
</dbReference>
<feature type="coiled-coil region" evidence="1">
    <location>
        <begin position="219"/>
        <end position="246"/>
    </location>
</feature>
<dbReference type="Pfam" id="PF01904">
    <property type="entry name" value="DUF72"/>
    <property type="match status" value="1"/>
</dbReference>
<dbReference type="EMBL" id="JAROAS010000064">
    <property type="protein sequence ID" value="MED4130295.1"/>
    <property type="molecule type" value="Genomic_DNA"/>
</dbReference>
<sequence>MIYIGLTGWGDHYSLYEGVKTHQKLETYAGYFPIVELDSSFYAVQSRASMEKWIRETPNSFKFIVKAYQDITGHQRGESPFSSRDQMYEAFKDSLEPLIQANKLAMVLCQFPPWFDVTTKHVHALRFVREKLRDFPAALEFRHHSWFDAPYKEKTLQYMREDDWIHSICDEPQAGPGSVPTILEPTTKEKTLVRFHGRNRHGWNGPRNGENWRDVRYLYDYNQQELKEWEANLQRLSQKVDDVYVVFNNNSGGHAASNARSLIGNMNITYKDLASRQLDLF</sequence>
<dbReference type="Proteomes" id="UP001341820">
    <property type="component" value="Unassembled WGS sequence"/>
</dbReference>
<evidence type="ECO:0000313" key="2">
    <source>
        <dbReference type="EMBL" id="MED4130295.1"/>
    </source>
</evidence>
<organism evidence="2 3">
    <name type="scientific">Shouchella miscanthi</name>
    <dbReference type="NCBI Taxonomy" id="2598861"/>
    <lineage>
        <taxon>Bacteria</taxon>
        <taxon>Bacillati</taxon>
        <taxon>Bacillota</taxon>
        <taxon>Bacilli</taxon>
        <taxon>Bacillales</taxon>
        <taxon>Bacillaceae</taxon>
        <taxon>Shouchella</taxon>
    </lineage>
</organism>
<accession>A0ABU6NQA6</accession>
<evidence type="ECO:0000313" key="3">
    <source>
        <dbReference type="Proteomes" id="UP001341820"/>
    </source>
</evidence>
<dbReference type="PANTHER" id="PTHR30348">
    <property type="entry name" value="UNCHARACTERIZED PROTEIN YECE"/>
    <property type="match status" value="1"/>
</dbReference>
<keyword evidence="3" id="KW-1185">Reference proteome</keyword>